<dbReference type="Proteomes" id="UP000752696">
    <property type="component" value="Unassembled WGS sequence"/>
</dbReference>
<reference evidence="2" key="1">
    <citation type="submission" date="2020-07" db="EMBL/GenBank/DDBJ databases">
        <authorList>
            <person name="Nazaruddin N."/>
        </authorList>
    </citation>
    <scope>NUCLEOTIDE SEQUENCE</scope>
</reference>
<evidence type="ECO:0000313" key="2">
    <source>
        <dbReference type="EMBL" id="CAD1477439.1"/>
    </source>
</evidence>
<sequence>TQRLRNCLLDTWEDKGSGLNGILGRDCPSANVDQHKQTTTFQDPSSSLRRFAHTARICKTDVTPPREESAKGHPPFLSLSL</sequence>
<feature type="non-terminal residue" evidence="2">
    <location>
        <position position="1"/>
    </location>
</feature>
<feature type="region of interest" description="Disordered" evidence="1">
    <location>
        <begin position="62"/>
        <end position="81"/>
    </location>
</feature>
<protein>
    <submittedName>
        <fullName evidence="2">Uncharacterized protein</fullName>
    </submittedName>
</protein>
<dbReference type="AlphaFoldDB" id="A0A6V7HBP9"/>
<feature type="non-terminal residue" evidence="2">
    <location>
        <position position="81"/>
    </location>
</feature>
<evidence type="ECO:0000313" key="3">
    <source>
        <dbReference type="Proteomes" id="UP000752696"/>
    </source>
</evidence>
<evidence type="ECO:0000256" key="1">
    <source>
        <dbReference type="SAM" id="MobiDB-lite"/>
    </source>
</evidence>
<comment type="caution">
    <text evidence="2">The sequence shown here is derived from an EMBL/GenBank/DDBJ whole genome shotgun (WGS) entry which is preliminary data.</text>
</comment>
<organism evidence="2 3">
    <name type="scientific">Heterotrigona itama</name>
    <dbReference type="NCBI Taxonomy" id="395501"/>
    <lineage>
        <taxon>Eukaryota</taxon>
        <taxon>Metazoa</taxon>
        <taxon>Ecdysozoa</taxon>
        <taxon>Arthropoda</taxon>
        <taxon>Hexapoda</taxon>
        <taxon>Insecta</taxon>
        <taxon>Pterygota</taxon>
        <taxon>Neoptera</taxon>
        <taxon>Endopterygota</taxon>
        <taxon>Hymenoptera</taxon>
        <taxon>Apocrita</taxon>
        <taxon>Aculeata</taxon>
        <taxon>Apoidea</taxon>
        <taxon>Anthophila</taxon>
        <taxon>Apidae</taxon>
        <taxon>Heterotrigona</taxon>
    </lineage>
</organism>
<gene>
    <name evidence="2" type="ORF">MHI_LOCUS726236</name>
</gene>
<proteinExistence type="predicted"/>
<keyword evidence="3" id="KW-1185">Reference proteome</keyword>
<dbReference type="EMBL" id="CAJDYZ010010013">
    <property type="protein sequence ID" value="CAD1477439.1"/>
    <property type="molecule type" value="Genomic_DNA"/>
</dbReference>
<accession>A0A6V7HBP9</accession>
<name>A0A6V7HBP9_9HYME</name>